<reference evidence="1 2" key="1">
    <citation type="submission" date="2021-10" db="EMBL/GenBank/DDBJ databases">
        <title>Anaerobic single-cell dispensing facilitates the cultivation of human gut bacteria.</title>
        <authorList>
            <person name="Afrizal A."/>
        </authorList>
    </citation>
    <scope>NUCLEOTIDE SEQUENCE [LARGE SCALE GENOMIC DNA]</scope>
    <source>
        <strain evidence="1 2">CLA-AA-H277</strain>
    </source>
</reference>
<evidence type="ECO:0000313" key="2">
    <source>
        <dbReference type="Proteomes" id="UP001197875"/>
    </source>
</evidence>
<sequence length="182" mass="20494">MKKKTSRPLLTAGTSTLLLIFLSLCLLTFAVLSLLSARADRNLSRKTADRTTAYYEACNQAENRIGEIGGILEKIWKNTEGEEMYFQEIEIHFEDAENSESETGNSIYSWDSASRTLSFSVPLADTQVLAVSLTLRYPEEGGTFYTVTTWKTVNTADWTPDTRQNVYVQTETAEKGTDKTYE</sequence>
<organism evidence="1 2">
    <name type="scientific">Fusicatenibacter faecihominis</name>
    <dbReference type="NCBI Taxonomy" id="2881276"/>
    <lineage>
        <taxon>Bacteria</taxon>
        <taxon>Bacillati</taxon>
        <taxon>Bacillota</taxon>
        <taxon>Clostridia</taxon>
        <taxon>Lachnospirales</taxon>
        <taxon>Lachnospiraceae</taxon>
        <taxon>Fusicatenibacter</taxon>
    </lineage>
</organism>
<protein>
    <submittedName>
        <fullName evidence="1">Uncharacterized protein</fullName>
    </submittedName>
</protein>
<dbReference type="AlphaFoldDB" id="A0AAE3DS25"/>
<accession>A0AAE3DS25</accession>
<comment type="caution">
    <text evidence="1">The sequence shown here is derived from an EMBL/GenBank/DDBJ whole genome shotgun (WGS) entry which is preliminary data.</text>
</comment>
<name>A0AAE3DS25_9FIRM</name>
<proteinExistence type="predicted"/>
<evidence type="ECO:0000313" key="1">
    <source>
        <dbReference type="EMBL" id="MCC2189530.1"/>
    </source>
</evidence>
<keyword evidence="2" id="KW-1185">Reference proteome</keyword>
<dbReference type="EMBL" id="JAJEPR010000008">
    <property type="protein sequence ID" value="MCC2189530.1"/>
    <property type="molecule type" value="Genomic_DNA"/>
</dbReference>
<dbReference type="Proteomes" id="UP001197875">
    <property type="component" value="Unassembled WGS sequence"/>
</dbReference>
<gene>
    <name evidence="1" type="ORF">LKD71_06890</name>
</gene>
<dbReference type="RefSeq" id="WP_227614865.1">
    <property type="nucleotide sequence ID" value="NZ_JAJEPR010000008.1"/>
</dbReference>